<evidence type="ECO:0000313" key="2">
    <source>
        <dbReference type="Proteomes" id="UP000076442"/>
    </source>
</evidence>
<sequence>MKKTPFLLYGFPRFHHTTNIQELEPYSEEKSVLTCWYPANIISA</sequence>
<reference evidence="1 2" key="1">
    <citation type="submission" date="2015-09" db="EMBL/GenBank/DDBJ databases">
        <title>Spore heat resistance.</title>
        <authorList>
            <person name="Boekhorst J."/>
            <person name="Berendsen E.M."/>
            <person name="Wells-Bennik M.H."/>
            <person name="Kuipers O.P."/>
        </authorList>
    </citation>
    <scope>NUCLEOTIDE SEQUENCE [LARGE SCALE GENOMIC DNA]</scope>
    <source>
        <strain evidence="1 2">B4122</strain>
    </source>
</reference>
<dbReference type="Proteomes" id="UP000076442">
    <property type="component" value="Unassembled WGS sequence"/>
</dbReference>
<proteinExistence type="predicted"/>
<evidence type="ECO:0000313" key="1">
    <source>
        <dbReference type="EMBL" id="KZD88422.1"/>
    </source>
</evidence>
<accession>A0AAP1E384</accession>
<dbReference type="EMBL" id="LJZV01000027">
    <property type="protein sequence ID" value="KZD88422.1"/>
    <property type="molecule type" value="Genomic_DNA"/>
</dbReference>
<comment type="caution">
    <text evidence="1">The sequence shown here is derived from an EMBL/GenBank/DDBJ whole genome shotgun (WGS) entry which is preliminary data.</text>
</comment>
<organism evidence="1 2">
    <name type="scientific">Bacillus subtilis</name>
    <dbReference type="NCBI Taxonomy" id="1423"/>
    <lineage>
        <taxon>Bacteria</taxon>
        <taxon>Bacillati</taxon>
        <taxon>Bacillota</taxon>
        <taxon>Bacilli</taxon>
        <taxon>Bacillales</taxon>
        <taxon>Bacillaceae</taxon>
        <taxon>Bacillus</taxon>
    </lineage>
</organism>
<name>A0AAP1E384_BACIU</name>
<dbReference type="AlphaFoldDB" id="A0AAP1E384"/>
<protein>
    <submittedName>
        <fullName evidence="1">Uncharacterized protein</fullName>
    </submittedName>
</protein>
<gene>
    <name evidence="1" type="ORF">B4122_4372</name>
</gene>